<dbReference type="PATRIC" id="fig|1246995.3.peg.4596"/>
<feature type="compositionally biased region" description="Basic residues" evidence="7">
    <location>
        <begin position="366"/>
        <end position="377"/>
    </location>
</feature>
<dbReference type="PROSITE" id="PS00108">
    <property type="entry name" value="PROTEIN_KINASE_ST"/>
    <property type="match status" value="1"/>
</dbReference>
<evidence type="ECO:0000259" key="8">
    <source>
        <dbReference type="PROSITE" id="PS50011"/>
    </source>
</evidence>
<gene>
    <name evidence="9" type="ORF">AFR_22675</name>
</gene>
<dbReference type="PANTHER" id="PTHR43289:SF6">
    <property type="entry name" value="SERINE_THREONINE-PROTEIN KINASE NEKL-3"/>
    <property type="match status" value="1"/>
</dbReference>
<dbReference type="eggNOG" id="COG0515">
    <property type="taxonomic scope" value="Bacteria"/>
</dbReference>
<dbReference type="EC" id="2.7.11.1" evidence="1"/>
<evidence type="ECO:0000313" key="9">
    <source>
        <dbReference type="EMBL" id="AGZ42805.1"/>
    </source>
</evidence>
<organism evidence="9 10">
    <name type="scientific">Actinoplanes friuliensis DSM 7358</name>
    <dbReference type="NCBI Taxonomy" id="1246995"/>
    <lineage>
        <taxon>Bacteria</taxon>
        <taxon>Bacillati</taxon>
        <taxon>Actinomycetota</taxon>
        <taxon>Actinomycetes</taxon>
        <taxon>Micromonosporales</taxon>
        <taxon>Micromonosporaceae</taxon>
        <taxon>Actinoplanes</taxon>
    </lineage>
</organism>
<feature type="compositionally biased region" description="Basic residues" evidence="7">
    <location>
        <begin position="396"/>
        <end position="412"/>
    </location>
</feature>
<feature type="region of interest" description="Disordered" evidence="7">
    <location>
        <begin position="319"/>
        <end position="412"/>
    </location>
</feature>
<dbReference type="GO" id="GO:0005524">
    <property type="term" value="F:ATP binding"/>
    <property type="evidence" value="ECO:0007669"/>
    <property type="project" value="UniProtKB-KW"/>
</dbReference>
<dbReference type="Pfam" id="PF00069">
    <property type="entry name" value="Pkinase"/>
    <property type="match status" value="1"/>
</dbReference>
<evidence type="ECO:0000256" key="6">
    <source>
        <dbReference type="ARBA" id="ARBA00022840"/>
    </source>
</evidence>
<dbReference type="KEGG" id="afs:AFR_22675"/>
<dbReference type="InterPro" id="IPR000719">
    <property type="entry name" value="Prot_kinase_dom"/>
</dbReference>
<dbReference type="Proteomes" id="UP000017746">
    <property type="component" value="Chromosome"/>
</dbReference>
<dbReference type="AlphaFoldDB" id="U5W497"/>
<dbReference type="Gene3D" id="1.10.510.10">
    <property type="entry name" value="Transferase(Phosphotransferase) domain 1"/>
    <property type="match status" value="1"/>
</dbReference>
<protein>
    <recommendedName>
        <fullName evidence="1">non-specific serine/threonine protein kinase</fullName>
        <ecNumber evidence="1">2.7.11.1</ecNumber>
    </recommendedName>
</protein>
<dbReference type="SMART" id="SM00220">
    <property type="entry name" value="S_TKc"/>
    <property type="match status" value="1"/>
</dbReference>
<dbReference type="InterPro" id="IPR008271">
    <property type="entry name" value="Ser/Thr_kinase_AS"/>
</dbReference>
<keyword evidence="3" id="KW-0808">Transferase</keyword>
<dbReference type="Gene3D" id="3.30.200.20">
    <property type="entry name" value="Phosphorylase Kinase, domain 1"/>
    <property type="match status" value="1"/>
</dbReference>
<feature type="compositionally biased region" description="Low complexity" evidence="7">
    <location>
        <begin position="335"/>
        <end position="359"/>
    </location>
</feature>
<dbReference type="SUPFAM" id="SSF56112">
    <property type="entry name" value="Protein kinase-like (PK-like)"/>
    <property type="match status" value="1"/>
</dbReference>
<dbReference type="GO" id="GO:0004674">
    <property type="term" value="F:protein serine/threonine kinase activity"/>
    <property type="evidence" value="ECO:0007669"/>
    <property type="project" value="UniProtKB-KW"/>
</dbReference>
<reference evidence="9 10" key="1">
    <citation type="journal article" date="2014" name="J. Biotechnol.">
        <title>Complete genome sequence of the actinobacterium Actinoplanes friuliensis HAG 010964, producer of the lipopeptide antibiotic friulimycin.</title>
        <authorList>
            <person name="Ruckert C."/>
            <person name="Szczepanowski R."/>
            <person name="Albersmeier A."/>
            <person name="Goesmann A."/>
            <person name="Fischer N."/>
            <person name="Steinkamper A."/>
            <person name="Puhler A."/>
            <person name="Biener R."/>
            <person name="Schwartz D."/>
            <person name="Kalinowski J."/>
        </authorList>
    </citation>
    <scope>NUCLEOTIDE SEQUENCE [LARGE SCALE GENOMIC DNA]</scope>
    <source>
        <strain evidence="9 10">DSM 7358</strain>
    </source>
</reference>
<name>U5W497_9ACTN</name>
<keyword evidence="5 9" id="KW-0418">Kinase</keyword>
<keyword evidence="6" id="KW-0067">ATP-binding</keyword>
<evidence type="ECO:0000313" key="10">
    <source>
        <dbReference type="Proteomes" id="UP000017746"/>
    </source>
</evidence>
<evidence type="ECO:0000256" key="5">
    <source>
        <dbReference type="ARBA" id="ARBA00022777"/>
    </source>
</evidence>
<dbReference type="HOGENOM" id="CLU_000288_63_44_11"/>
<evidence type="ECO:0000256" key="4">
    <source>
        <dbReference type="ARBA" id="ARBA00022741"/>
    </source>
</evidence>
<evidence type="ECO:0000256" key="3">
    <source>
        <dbReference type="ARBA" id="ARBA00022679"/>
    </source>
</evidence>
<dbReference type="STRING" id="1246995.AFR_22675"/>
<evidence type="ECO:0000256" key="7">
    <source>
        <dbReference type="SAM" id="MobiDB-lite"/>
    </source>
</evidence>
<dbReference type="InterPro" id="IPR011009">
    <property type="entry name" value="Kinase-like_dom_sf"/>
</dbReference>
<dbReference type="PANTHER" id="PTHR43289">
    <property type="entry name" value="MITOGEN-ACTIVATED PROTEIN KINASE KINASE KINASE 20-RELATED"/>
    <property type="match status" value="1"/>
</dbReference>
<keyword evidence="10" id="KW-1185">Reference proteome</keyword>
<sequence length="412" mass="41956">MSVVWRAHDEVLGRDVAVKVLAPGAGADPTISARIRLEARAAAGLRHPNIVEVYDFGEAGPDRPYVVMELVDGRTLDDVLGGQALDWPAAAGICGQVAAALAAAHARGVVHRDVKPGNVMVTEHAVKLVDFGISATAGEADETDGQVLGTPAYLAPERLDGGPVRPATDVYALGLLLYKTLAGRLPWSGSTVTQMVGNHLYAEPAPLPPVHGLPPEVADLCRRCLAKRPEDRPSAAQVAAVLTGAVPSGTVPAWSGALVAGTPTVAFAAPRRSARAAATMAGTHLLAAARRARRPRRAGSLVAAGAALATVVLGASFLRPPEGERPVRAEVGPVPSATATAPRTATSTTPAPPASTATTKSVSRGAPKRPAAKRPAAKRPAAEPVAPKPAAPGKVKAAKVKAGKGKPAKPGK</sequence>
<keyword evidence="2 9" id="KW-0723">Serine/threonine-protein kinase</keyword>
<dbReference type="PROSITE" id="PS50011">
    <property type="entry name" value="PROTEIN_KINASE_DOM"/>
    <property type="match status" value="1"/>
</dbReference>
<dbReference type="EMBL" id="CP006272">
    <property type="protein sequence ID" value="AGZ42805.1"/>
    <property type="molecule type" value="Genomic_DNA"/>
</dbReference>
<keyword evidence="4" id="KW-0547">Nucleotide-binding</keyword>
<evidence type="ECO:0000256" key="2">
    <source>
        <dbReference type="ARBA" id="ARBA00022527"/>
    </source>
</evidence>
<feature type="domain" description="Protein kinase" evidence="8">
    <location>
        <begin position="1"/>
        <end position="246"/>
    </location>
</feature>
<accession>U5W497</accession>
<dbReference type="CDD" id="cd14014">
    <property type="entry name" value="STKc_PknB_like"/>
    <property type="match status" value="1"/>
</dbReference>
<evidence type="ECO:0000256" key="1">
    <source>
        <dbReference type="ARBA" id="ARBA00012513"/>
    </source>
</evidence>
<proteinExistence type="predicted"/>